<proteinExistence type="predicted"/>
<dbReference type="AlphaFoldDB" id="A0A0A5HW56"/>
<dbReference type="EMBL" id="JRWP01000038">
    <property type="protein sequence ID" value="KGY07729.1"/>
    <property type="molecule type" value="Genomic_DNA"/>
</dbReference>
<sequence>MEHQGKTSVVFDYTSFLGASCSKRWTFLEAMSTFAPIFSLAWKDTIKETVSVEDRLWEQALKSLSTSRSDEVNIVTLVQLAKSEGIKEIKLVMPYELDNEQIERMSSRAHANIQRLQQDEFMITF</sequence>
<protein>
    <submittedName>
        <fullName evidence="1">Transporter</fullName>
    </submittedName>
</protein>
<dbReference type="Proteomes" id="UP000030451">
    <property type="component" value="Unassembled WGS sequence"/>
</dbReference>
<name>A0A0A5HW56_PHOS4</name>
<evidence type="ECO:0000313" key="2">
    <source>
        <dbReference type="Proteomes" id="UP000030451"/>
    </source>
</evidence>
<dbReference type="OrthoDB" id="6488871at2"/>
<organism evidence="1 2">
    <name type="scientific">Photobacterium sp. (strain ATCC 43367)</name>
    <dbReference type="NCBI Taxonomy" id="379097"/>
    <lineage>
        <taxon>Bacteria</taxon>
        <taxon>Pseudomonadati</taxon>
        <taxon>Pseudomonadota</taxon>
        <taxon>Gammaproteobacteria</taxon>
        <taxon>Vibrionales</taxon>
        <taxon>Vibrionaceae</taxon>
        <taxon>Vibrio</taxon>
        <taxon>Vibrio oreintalis group</taxon>
    </lineage>
</organism>
<gene>
    <name evidence="1" type="ORF">NM06_15195</name>
</gene>
<dbReference type="RefSeq" id="WP_038134322.1">
    <property type="nucleotide sequence ID" value="NZ_JAVHXF010000129.1"/>
</dbReference>
<reference evidence="1 2" key="1">
    <citation type="submission" date="2014-10" db="EMBL/GenBank/DDBJ databases">
        <title>Genome sequencing of Vibrio sinaloensis T08.</title>
        <authorList>
            <person name="Chan K.-G."/>
            <person name="Mohamad N.I."/>
        </authorList>
    </citation>
    <scope>NUCLEOTIDE SEQUENCE [LARGE SCALE GENOMIC DNA]</scope>
    <source>
        <strain evidence="1 2">T08</strain>
    </source>
</reference>
<accession>A0A0A5HW56</accession>
<dbReference type="STRING" id="379097.SE23_15600"/>
<comment type="caution">
    <text evidence="1">The sequence shown here is derived from an EMBL/GenBank/DDBJ whole genome shotgun (WGS) entry which is preliminary data.</text>
</comment>
<evidence type="ECO:0000313" key="1">
    <source>
        <dbReference type="EMBL" id="KGY07729.1"/>
    </source>
</evidence>